<gene>
    <name evidence="11" type="primary">lasA</name>
    <name evidence="11" type="ORF">VQ7734_02704</name>
</gene>
<dbReference type="Pfam" id="PF01551">
    <property type="entry name" value="Peptidase_M23"/>
    <property type="match status" value="1"/>
</dbReference>
<dbReference type="AlphaFoldDB" id="A0A1M7YWJ1"/>
<dbReference type="EC" id="3.4.24.-" evidence="11"/>
<dbReference type="InterPro" id="IPR016047">
    <property type="entry name" value="M23ase_b-sheet_dom"/>
</dbReference>
<evidence type="ECO:0000256" key="9">
    <source>
        <dbReference type="SAM" id="SignalP"/>
    </source>
</evidence>
<keyword evidence="8" id="KW-1015">Disulfide bond</keyword>
<evidence type="ECO:0000256" key="8">
    <source>
        <dbReference type="PIRSR" id="PIRSR600841-3"/>
    </source>
</evidence>
<evidence type="ECO:0000259" key="10">
    <source>
        <dbReference type="Pfam" id="PF01551"/>
    </source>
</evidence>
<feature type="active site" description="Proton donor/acceptor" evidence="6">
    <location>
        <position position="280"/>
    </location>
</feature>
<name>A0A1M7YWJ1_9VIBR</name>
<protein>
    <submittedName>
        <fullName evidence="11">Protease LasA</fullName>
        <ecNumber evidence="11">3.4.24.-</ecNumber>
    </submittedName>
</protein>
<keyword evidence="1 11" id="KW-0645">Protease</keyword>
<dbReference type="PANTHER" id="PTHR21666:SF288">
    <property type="entry name" value="CELL DIVISION PROTEIN YTFB"/>
    <property type="match status" value="1"/>
</dbReference>
<dbReference type="SUPFAM" id="SSF51261">
    <property type="entry name" value="Duplicated hybrid motif"/>
    <property type="match status" value="1"/>
</dbReference>
<keyword evidence="4 7" id="KW-0862">Zinc</keyword>
<keyword evidence="3 11" id="KW-0378">Hydrolase</keyword>
<dbReference type="Proteomes" id="UP000184600">
    <property type="component" value="Unassembled WGS sequence"/>
</dbReference>
<feature type="domain" description="M23ase beta-sheet core" evidence="10">
    <location>
        <begin position="249"/>
        <end position="329"/>
    </location>
</feature>
<dbReference type="GO" id="GO:0004222">
    <property type="term" value="F:metalloendopeptidase activity"/>
    <property type="evidence" value="ECO:0007669"/>
    <property type="project" value="InterPro"/>
</dbReference>
<comment type="cofactor">
    <cofactor evidence="7">
        <name>Zn(2+)</name>
        <dbReference type="ChEBI" id="CHEBI:29105"/>
    </cofactor>
    <text evidence="7">Binds 1 zinc ion per subunit.</text>
</comment>
<feature type="active site" description="Proton donor/acceptor" evidence="6">
    <location>
        <position position="319"/>
    </location>
</feature>
<feature type="disulfide bond" evidence="8">
    <location>
        <begin position="264"/>
        <end position="310"/>
    </location>
</feature>
<dbReference type="GO" id="GO:0006508">
    <property type="term" value="P:proteolysis"/>
    <property type="evidence" value="ECO:0007669"/>
    <property type="project" value="UniProtKB-KW"/>
</dbReference>
<dbReference type="InterPro" id="IPR050570">
    <property type="entry name" value="Cell_wall_metabolism_enzyme"/>
</dbReference>
<dbReference type="PANTHER" id="PTHR21666">
    <property type="entry name" value="PEPTIDASE-RELATED"/>
    <property type="match status" value="1"/>
</dbReference>
<proteinExistence type="predicted"/>
<dbReference type="InterPro" id="IPR011055">
    <property type="entry name" value="Dup_hybrid_motif"/>
</dbReference>
<dbReference type="EMBL" id="FRFG01000031">
    <property type="protein sequence ID" value="SHO56935.1"/>
    <property type="molecule type" value="Genomic_DNA"/>
</dbReference>
<dbReference type="CDD" id="cd12797">
    <property type="entry name" value="M23_peptidase"/>
    <property type="match status" value="1"/>
</dbReference>
<evidence type="ECO:0000313" key="12">
    <source>
        <dbReference type="Proteomes" id="UP000184600"/>
    </source>
</evidence>
<evidence type="ECO:0000256" key="3">
    <source>
        <dbReference type="ARBA" id="ARBA00022801"/>
    </source>
</evidence>
<dbReference type="RefSeq" id="WP_083601631.1">
    <property type="nucleotide sequence ID" value="NZ_AP024898.1"/>
</dbReference>
<evidence type="ECO:0000313" key="11">
    <source>
        <dbReference type="EMBL" id="SHO56935.1"/>
    </source>
</evidence>
<dbReference type="GO" id="GO:0046872">
    <property type="term" value="F:metal ion binding"/>
    <property type="evidence" value="ECO:0007669"/>
    <property type="project" value="UniProtKB-KW"/>
</dbReference>
<evidence type="ECO:0000256" key="6">
    <source>
        <dbReference type="PIRSR" id="PIRSR600841-1"/>
    </source>
</evidence>
<organism evidence="11 12">
    <name type="scientific">Vibrio quintilis</name>
    <dbReference type="NCBI Taxonomy" id="1117707"/>
    <lineage>
        <taxon>Bacteria</taxon>
        <taxon>Pseudomonadati</taxon>
        <taxon>Pseudomonadota</taxon>
        <taxon>Gammaproteobacteria</taxon>
        <taxon>Vibrionales</taxon>
        <taxon>Vibrionaceae</taxon>
        <taxon>Vibrio</taxon>
    </lineage>
</organism>
<feature type="binding site" evidence="7">
    <location>
        <position position="321"/>
    </location>
    <ligand>
        <name>Zn(2+)</name>
        <dbReference type="ChEBI" id="CHEBI:29105"/>
    </ligand>
</feature>
<feature type="chain" id="PRO_5012071090" evidence="9">
    <location>
        <begin position="25"/>
        <end position="380"/>
    </location>
</feature>
<dbReference type="Gene3D" id="2.70.70.10">
    <property type="entry name" value="Glucose Permease (Domain IIA)"/>
    <property type="match status" value="1"/>
</dbReference>
<evidence type="ECO:0000256" key="5">
    <source>
        <dbReference type="ARBA" id="ARBA00023049"/>
    </source>
</evidence>
<evidence type="ECO:0000256" key="7">
    <source>
        <dbReference type="PIRSR" id="PIRSR600841-2"/>
    </source>
</evidence>
<feature type="binding site" evidence="7">
    <location>
        <position position="235"/>
    </location>
    <ligand>
        <name>Zn(2+)</name>
        <dbReference type="ChEBI" id="CHEBI:29105"/>
    </ligand>
</feature>
<evidence type="ECO:0000256" key="2">
    <source>
        <dbReference type="ARBA" id="ARBA00022723"/>
    </source>
</evidence>
<feature type="signal peptide" evidence="9">
    <location>
        <begin position="1"/>
        <end position="24"/>
    </location>
</feature>
<keyword evidence="9" id="KW-0732">Signal</keyword>
<feature type="disulfide bond" evidence="8">
    <location>
        <begin position="354"/>
        <end position="369"/>
    </location>
</feature>
<sequence length="380" mass="42952">MLEKKSISLALALLIGSSISAVSAHSFYTHVDTPTVKAEQLAEQSVPHRLVSESQFVFRPVKRPFDIQSFFEQHAPQWEFLSESLTHWAGITSVDPRIVITTLAVTEDWPGSKTPSLAEKKLYQEKITHLTNHLSQYFYSYRSGDYELASYTPSTLALVNELTKYSDWKQWQKQYQEWFGETDGTSLLSTSLLRASSSKLPEEGFMQMPWRRGYNWVPNGPHSYTGSGYPLSSFDVSYDWPQWGATTYDVAAANAGTVSVLSKCEVRVTNSNGWATNYYHMDNIQVTNGQYVKQNTVLGIYASNKSQALCSGGSSTGPHMHFSVLKNGVYHSVDGMTFGPYKIHTGRYSYDDSCSYAYMTDTRSNKKVCFWNRIDNPVNY</sequence>
<keyword evidence="12" id="KW-1185">Reference proteome</keyword>
<dbReference type="InterPro" id="IPR000841">
    <property type="entry name" value="Pept_M23A_Blytic"/>
</dbReference>
<evidence type="ECO:0000256" key="4">
    <source>
        <dbReference type="ARBA" id="ARBA00022833"/>
    </source>
</evidence>
<keyword evidence="5" id="KW-0482">Metalloprotease</keyword>
<reference evidence="12" key="1">
    <citation type="submission" date="2016-12" db="EMBL/GenBank/DDBJ databases">
        <authorList>
            <person name="Rodrigo-Torres L."/>
            <person name="Arahal R.D."/>
            <person name="Lucena T."/>
        </authorList>
    </citation>
    <scope>NUCLEOTIDE SEQUENCE [LARGE SCALE GENOMIC DNA]</scope>
</reference>
<keyword evidence="2 7" id="KW-0479">Metal-binding</keyword>
<dbReference type="PRINTS" id="PR00933">
    <property type="entry name" value="BLYTICPTASE"/>
</dbReference>
<accession>A0A1M7YWJ1</accession>
<evidence type="ECO:0000256" key="1">
    <source>
        <dbReference type="ARBA" id="ARBA00022670"/>
    </source>
</evidence>
<dbReference type="STRING" id="1117707.VQ7734_02704"/>
<dbReference type="OrthoDB" id="6188067at2"/>
<feature type="binding site" evidence="7">
    <location>
        <position position="222"/>
    </location>
    <ligand>
        <name>Zn(2+)</name>
        <dbReference type="ChEBI" id="CHEBI:29105"/>
    </ligand>
</feature>